<evidence type="ECO:0000313" key="3">
    <source>
        <dbReference type="Proteomes" id="UP000014115"/>
    </source>
</evidence>
<feature type="signal peptide" evidence="1">
    <location>
        <begin position="1"/>
        <end position="21"/>
    </location>
</feature>
<dbReference type="PATRIC" id="fig|740709.3.peg.1720"/>
<proteinExistence type="predicted"/>
<keyword evidence="3" id="KW-1185">Reference proteome</keyword>
<comment type="caution">
    <text evidence="2">The sequence shown here is derived from an EMBL/GenBank/DDBJ whole genome shotgun (WGS) entry which is preliminary data.</text>
</comment>
<dbReference type="eggNOG" id="ENOG5033ITI">
    <property type="taxonomic scope" value="Bacteria"/>
</dbReference>
<organism evidence="2 3">
    <name type="scientific">Idiomarina xiamenensis 10-D-4</name>
    <dbReference type="NCBI Taxonomy" id="740709"/>
    <lineage>
        <taxon>Bacteria</taxon>
        <taxon>Pseudomonadati</taxon>
        <taxon>Pseudomonadota</taxon>
        <taxon>Gammaproteobacteria</taxon>
        <taxon>Alteromonadales</taxon>
        <taxon>Idiomarinaceae</taxon>
        <taxon>Idiomarina</taxon>
    </lineage>
</organism>
<dbReference type="RefSeq" id="WP_008488942.1">
    <property type="nucleotide sequence ID" value="NZ_AMRG01000009.1"/>
</dbReference>
<dbReference type="AlphaFoldDB" id="K2JJ44"/>
<dbReference type="Proteomes" id="UP000014115">
    <property type="component" value="Unassembled WGS sequence"/>
</dbReference>
<evidence type="ECO:0000256" key="1">
    <source>
        <dbReference type="SAM" id="SignalP"/>
    </source>
</evidence>
<dbReference type="STRING" id="740709.A10D4_08492"/>
<gene>
    <name evidence="2" type="ORF">A10D4_08492</name>
</gene>
<evidence type="ECO:0000313" key="2">
    <source>
        <dbReference type="EMBL" id="EKE83446.1"/>
    </source>
</evidence>
<sequence length="155" mass="17307">MKNLVRITALATVFSTLLLSACSDNESDASAASDNVIVGEWQIVDFTQPGISAMSAETAKQWIGEKLVYSSDIAQFRDQRCRSPKYHQGEIDARTFLQDFRVDPSVFRLSTPVKEVIVQCDDFAAGSHLLVVDEDTLITPWDGVFFFLKRHSTTL</sequence>
<name>K2JJ44_9GAMM</name>
<dbReference type="OrthoDB" id="6164633at2"/>
<accession>K2JJ44</accession>
<protein>
    <recommendedName>
        <fullName evidence="4">Lipoprotein</fullName>
    </recommendedName>
</protein>
<feature type="chain" id="PRO_5003861495" description="Lipoprotein" evidence="1">
    <location>
        <begin position="22"/>
        <end position="155"/>
    </location>
</feature>
<evidence type="ECO:0008006" key="4">
    <source>
        <dbReference type="Google" id="ProtNLM"/>
    </source>
</evidence>
<dbReference type="EMBL" id="AMRG01000009">
    <property type="protein sequence ID" value="EKE83446.1"/>
    <property type="molecule type" value="Genomic_DNA"/>
</dbReference>
<dbReference type="PROSITE" id="PS51257">
    <property type="entry name" value="PROKAR_LIPOPROTEIN"/>
    <property type="match status" value="1"/>
</dbReference>
<reference evidence="2 3" key="1">
    <citation type="journal article" date="2012" name="J. Bacteriol.">
        <title>Genome Sequence of Idiomarina xiamenensis Type Strain 10-D-4.</title>
        <authorList>
            <person name="Lai Q."/>
            <person name="Wang L."/>
            <person name="Wang W."/>
            <person name="Shao Z."/>
        </authorList>
    </citation>
    <scope>NUCLEOTIDE SEQUENCE [LARGE SCALE GENOMIC DNA]</scope>
    <source>
        <strain evidence="2 3">10-D-4</strain>
    </source>
</reference>
<keyword evidence="1" id="KW-0732">Signal</keyword>